<evidence type="ECO:0008006" key="4">
    <source>
        <dbReference type="Google" id="ProtNLM"/>
    </source>
</evidence>
<dbReference type="Gene3D" id="6.10.140.2040">
    <property type="match status" value="1"/>
</dbReference>
<evidence type="ECO:0000256" key="1">
    <source>
        <dbReference type="SAM" id="MobiDB-lite"/>
    </source>
</evidence>
<evidence type="ECO:0000313" key="3">
    <source>
        <dbReference type="Proteomes" id="UP000473826"/>
    </source>
</evidence>
<dbReference type="EMBL" id="QKWK01000003">
    <property type="protein sequence ID" value="TXT13170.1"/>
    <property type="molecule type" value="Genomic_DNA"/>
</dbReference>
<accession>A0A7D8Z2Q0</accession>
<feature type="compositionally biased region" description="Low complexity" evidence="1">
    <location>
        <begin position="1"/>
        <end position="27"/>
    </location>
</feature>
<keyword evidence="3" id="KW-1185">Reference proteome</keyword>
<feature type="region of interest" description="Disordered" evidence="1">
    <location>
        <begin position="1"/>
        <end position="31"/>
    </location>
</feature>
<sequence>MAAEAASTTTTTTTPPTTAATATTPPEAAAPPPSLLTPFALGFLALPPELATRILLFLAPDDLGVLSRTVEPLAGVERDAYLWSVWISQTAPSRINHALCSPLHPRPDAAELVRRGTLRGLAVISGVKAGMYWGSDVAVRLSHIHEQLSSERRRRKLTAALHTRPDASRLVAAGILPPAAPTAAATIRARAHALERARKRDAVRAALRGFGVGVRRFEDVAPTGVWKDRGERVLLALCPGIKEKQRFFEALAGRVV</sequence>
<comment type="caution">
    <text evidence="2">The sequence shown here is derived from an EMBL/GenBank/DDBJ whole genome shotgun (WGS) entry which is preliminary data.</text>
</comment>
<name>A0A7D8Z2Q0_VANHU</name>
<evidence type="ECO:0000313" key="2">
    <source>
        <dbReference type="EMBL" id="TXT13170.1"/>
    </source>
</evidence>
<dbReference type="AlphaFoldDB" id="A0A7D8Z2Q0"/>
<protein>
    <recommendedName>
        <fullName evidence="4">F-box domain-containing protein</fullName>
    </recommendedName>
</protein>
<dbReference type="Proteomes" id="UP000473826">
    <property type="component" value="Unassembled WGS sequence"/>
</dbReference>
<dbReference type="OrthoDB" id="3219396at2759"/>
<reference evidence="2 3" key="1">
    <citation type="journal article" date="2019" name="PLoS Genet.">
        <title>Convergent evolution of linked mating-type loci in basidiomycete fungi.</title>
        <authorList>
            <person name="Sun S."/>
            <person name="Coelho M.A."/>
            <person name="Heitman J."/>
            <person name="Nowrousian M."/>
        </authorList>
    </citation>
    <scope>NUCLEOTIDE SEQUENCE [LARGE SCALE GENOMIC DNA]</scope>
    <source>
        <strain evidence="2 3">CBS 4282</strain>
    </source>
</reference>
<organism evidence="2 3">
    <name type="scientific">Vanrija humicola</name>
    <name type="common">Yeast</name>
    <name type="synonym">Cryptococcus humicola</name>
    <dbReference type="NCBI Taxonomy" id="5417"/>
    <lineage>
        <taxon>Eukaryota</taxon>
        <taxon>Fungi</taxon>
        <taxon>Dikarya</taxon>
        <taxon>Basidiomycota</taxon>
        <taxon>Agaricomycotina</taxon>
        <taxon>Tremellomycetes</taxon>
        <taxon>Trichosporonales</taxon>
        <taxon>Trichosporonaceae</taxon>
        <taxon>Vanrija</taxon>
    </lineage>
</organism>
<proteinExistence type="predicted"/>
<gene>
    <name evidence="2" type="ORF">VHUM_01571</name>
</gene>